<keyword evidence="3 5" id="KW-1133">Transmembrane helix</keyword>
<feature type="transmembrane region" description="Helical" evidence="5">
    <location>
        <begin position="25"/>
        <end position="49"/>
    </location>
</feature>
<protein>
    <submittedName>
        <fullName evidence="7">ABC transporter permease</fullName>
    </submittedName>
</protein>
<evidence type="ECO:0000313" key="7">
    <source>
        <dbReference type="EMBL" id="HGS04789.1"/>
    </source>
</evidence>
<feature type="transmembrane region" description="Helical" evidence="5">
    <location>
        <begin position="141"/>
        <end position="165"/>
    </location>
</feature>
<keyword evidence="4 5" id="KW-0472">Membrane</keyword>
<reference evidence="7" key="1">
    <citation type="journal article" date="2020" name="mSystems">
        <title>Genome- and Community-Level Interaction Insights into Carbon Utilization and Element Cycling Functions of Hydrothermarchaeota in Hydrothermal Sediment.</title>
        <authorList>
            <person name="Zhou Z."/>
            <person name="Liu Y."/>
            <person name="Xu W."/>
            <person name="Pan J."/>
            <person name="Luo Z.H."/>
            <person name="Li M."/>
        </authorList>
    </citation>
    <scope>NUCLEOTIDE SEQUENCE [LARGE SCALE GENOMIC DNA]</scope>
    <source>
        <strain evidence="7">SpSt-548</strain>
    </source>
</reference>
<gene>
    <name evidence="7" type="ORF">ENT08_03495</name>
</gene>
<feature type="transmembrane region" description="Helical" evidence="5">
    <location>
        <begin position="228"/>
        <end position="246"/>
    </location>
</feature>
<organism evidence="7">
    <name type="scientific">Desulfobacca acetoxidans</name>
    <dbReference type="NCBI Taxonomy" id="60893"/>
    <lineage>
        <taxon>Bacteria</taxon>
        <taxon>Pseudomonadati</taxon>
        <taxon>Thermodesulfobacteriota</taxon>
        <taxon>Desulfobaccia</taxon>
        <taxon>Desulfobaccales</taxon>
        <taxon>Desulfobaccaceae</taxon>
        <taxon>Desulfobacca</taxon>
    </lineage>
</organism>
<dbReference type="GO" id="GO:0016020">
    <property type="term" value="C:membrane"/>
    <property type="evidence" value="ECO:0007669"/>
    <property type="project" value="UniProtKB-SubCell"/>
</dbReference>
<name>A0A7V4G7C6_9BACT</name>
<dbReference type="PANTHER" id="PTHR43229">
    <property type="entry name" value="NODULATION PROTEIN J"/>
    <property type="match status" value="1"/>
</dbReference>
<feature type="transmembrane region" description="Helical" evidence="5">
    <location>
        <begin position="55"/>
        <end position="81"/>
    </location>
</feature>
<evidence type="ECO:0000256" key="3">
    <source>
        <dbReference type="ARBA" id="ARBA00022989"/>
    </source>
</evidence>
<sequence length="264" mass="29749">MNLRTELIKIWAFAARSLLVNRRNVFAIFEMLFWPGVAVFSVGLLTRFLNLDPETITFVLIGAVSMNTIQIAQLDLSYSLLYDVWAKSLKHEFIAPIRLGHLLLGAGLVGLARGLLVFAIMGLLSMWLFHMDLSRPGWTGLLLFLAGLFLNAAVIGILVLVLVLRFGHRAEVAAWAFSYVLLLLCGLYYPVWVLPPGVQEMAHFIPLTYFLDYYRHFYGFPLLSPHPLRYGFLQSVIYLAGSYVLLQATLKSALKRGILLKLSD</sequence>
<evidence type="ECO:0000256" key="5">
    <source>
        <dbReference type="SAM" id="Phobius"/>
    </source>
</evidence>
<evidence type="ECO:0000256" key="2">
    <source>
        <dbReference type="ARBA" id="ARBA00022692"/>
    </source>
</evidence>
<comment type="caution">
    <text evidence="7">The sequence shown here is derived from an EMBL/GenBank/DDBJ whole genome shotgun (WGS) entry which is preliminary data.</text>
</comment>
<feature type="domain" description="ABC-2 type transporter transmembrane" evidence="6">
    <location>
        <begin position="10"/>
        <end position="215"/>
    </location>
</feature>
<feature type="transmembrane region" description="Helical" evidence="5">
    <location>
        <begin position="172"/>
        <end position="191"/>
    </location>
</feature>
<evidence type="ECO:0000256" key="4">
    <source>
        <dbReference type="ARBA" id="ARBA00023136"/>
    </source>
</evidence>
<comment type="subcellular location">
    <subcellularLocation>
        <location evidence="1">Membrane</location>
        <topology evidence="1">Multi-pass membrane protein</topology>
    </subcellularLocation>
</comment>
<dbReference type="InterPro" id="IPR013525">
    <property type="entry name" value="ABC2_TM"/>
</dbReference>
<evidence type="ECO:0000259" key="6">
    <source>
        <dbReference type="Pfam" id="PF01061"/>
    </source>
</evidence>
<dbReference type="EMBL" id="DSXI01000202">
    <property type="protein sequence ID" value="HGS04789.1"/>
    <property type="molecule type" value="Genomic_DNA"/>
</dbReference>
<evidence type="ECO:0000256" key="1">
    <source>
        <dbReference type="ARBA" id="ARBA00004141"/>
    </source>
</evidence>
<proteinExistence type="predicted"/>
<dbReference type="PANTHER" id="PTHR43229:SF2">
    <property type="entry name" value="NODULATION PROTEIN J"/>
    <property type="match status" value="1"/>
</dbReference>
<keyword evidence="2 5" id="KW-0812">Transmembrane</keyword>
<dbReference type="AlphaFoldDB" id="A0A7V4G7C6"/>
<dbReference type="InterPro" id="IPR051784">
    <property type="entry name" value="Nod_factor_ABC_transporter"/>
</dbReference>
<dbReference type="Pfam" id="PF01061">
    <property type="entry name" value="ABC2_membrane"/>
    <property type="match status" value="1"/>
</dbReference>
<feature type="transmembrane region" description="Helical" evidence="5">
    <location>
        <begin position="102"/>
        <end position="129"/>
    </location>
</feature>
<dbReference type="GO" id="GO:0140359">
    <property type="term" value="F:ABC-type transporter activity"/>
    <property type="evidence" value="ECO:0007669"/>
    <property type="project" value="InterPro"/>
</dbReference>
<accession>A0A7V4G7C6</accession>